<keyword evidence="8" id="KW-0482">Metalloprotease</keyword>
<dbReference type="GO" id="GO:0008270">
    <property type="term" value="F:zinc ion binding"/>
    <property type="evidence" value="ECO:0007669"/>
    <property type="project" value="InterPro"/>
</dbReference>
<proteinExistence type="inferred from homology"/>
<keyword evidence="4" id="KW-0645">Protease</keyword>
<dbReference type="GO" id="GO:0042277">
    <property type="term" value="F:peptide binding"/>
    <property type="evidence" value="ECO:0007669"/>
    <property type="project" value="TreeGrafter"/>
</dbReference>
<evidence type="ECO:0000256" key="1">
    <source>
        <dbReference type="ARBA" id="ARBA00001947"/>
    </source>
</evidence>
<dbReference type="WBParaSite" id="SBAD_0001212001-mRNA-1">
    <property type="protein sequence ID" value="SBAD_0001212001-mRNA-1"/>
    <property type="gene ID" value="SBAD_0001212001"/>
</dbReference>
<evidence type="ECO:0000256" key="8">
    <source>
        <dbReference type="ARBA" id="ARBA00023049"/>
    </source>
</evidence>
<evidence type="ECO:0000256" key="2">
    <source>
        <dbReference type="ARBA" id="ARBA00010136"/>
    </source>
</evidence>
<dbReference type="InterPro" id="IPR027268">
    <property type="entry name" value="Peptidase_M4/M1_CTD_sf"/>
</dbReference>
<dbReference type="GO" id="GO:0043171">
    <property type="term" value="P:peptide catabolic process"/>
    <property type="evidence" value="ECO:0007669"/>
    <property type="project" value="TreeGrafter"/>
</dbReference>
<comment type="similarity">
    <text evidence="2">Belongs to the peptidase M1 family.</text>
</comment>
<dbReference type="GO" id="GO:0006508">
    <property type="term" value="P:proteolysis"/>
    <property type="evidence" value="ECO:0007669"/>
    <property type="project" value="UniProtKB-KW"/>
</dbReference>
<dbReference type="GO" id="GO:0070006">
    <property type="term" value="F:metalloaminopeptidase activity"/>
    <property type="evidence" value="ECO:0007669"/>
    <property type="project" value="TreeGrafter"/>
</dbReference>
<accession>A0A183J781</accession>
<evidence type="ECO:0000313" key="11">
    <source>
        <dbReference type="Proteomes" id="UP000270296"/>
    </source>
</evidence>
<dbReference type="InterPro" id="IPR001930">
    <property type="entry name" value="Peptidase_M1"/>
</dbReference>
<sequence length="89" mass="10169">MESWGIVLFDEQKFICDNSVQRIMSRHRNLLVNAHEIAHMWAGNLVGIEDWRNLWIKEGLATYFAYKTLKAIPDLAPYAVSNASSSSDI</sequence>
<dbReference type="SUPFAM" id="SSF55486">
    <property type="entry name" value="Metalloproteases ('zincins'), catalytic domain"/>
    <property type="match status" value="1"/>
</dbReference>
<dbReference type="PANTHER" id="PTHR11533">
    <property type="entry name" value="PROTEASE M1 ZINC METALLOPROTEASE"/>
    <property type="match status" value="1"/>
</dbReference>
<feature type="domain" description="Peptidase M1 membrane alanine aminopeptidase" evidence="9">
    <location>
        <begin position="1"/>
        <end position="72"/>
    </location>
</feature>
<dbReference type="Proteomes" id="UP000270296">
    <property type="component" value="Unassembled WGS sequence"/>
</dbReference>
<evidence type="ECO:0000259" key="9">
    <source>
        <dbReference type="Pfam" id="PF01433"/>
    </source>
</evidence>
<dbReference type="AlphaFoldDB" id="A0A183J781"/>
<dbReference type="OrthoDB" id="79562at2759"/>
<dbReference type="GO" id="GO:0005615">
    <property type="term" value="C:extracellular space"/>
    <property type="evidence" value="ECO:0007669"/>
    <property type="project" value="TreeGrafter"/>
</dbReference>
<dbReference type="PRINTS" id="PR00756">
    <property type="entry name" value="ALADIPTASE"/>
</dbReference>
<keyword evidence="6" id="KW-0378">Hydrolase</keyword>
<evidence type="ECO:0000256" key="6">
    <source>
        <dbReference type="ARBA" id="ARBA00022801"/>
    </source>
</evidence>
<keyword evidence="3" id="KW-0031">Aminopeptidase</keyword>
<keyword evidence="11" id="KW-1185">Reference proteome</keyword>
<dbReference type="InterPro" id="IPR050344">
    <property type="entry name" value="Peptidase_M1_aminopeptidases"/>
</dbReference>
<gene>
    <name evidence="10" type="ORF">SBAD_LOCUS11729</name>
</gene>
<evidence type="ECO:0000313" key="12">
    <source>
        <dbReference type="WBParaSite" id="SBAD_0001212001-mRNA-1"/>
    </source>
</evidence>
<dbReference type="GO" id="GO:0005737">
    <property type="term" value="C:cytoplasm"/>
    <property type="evidence" value="ECO:0007669"/>
    <property type="project" value="TreeGrafter"/>
</dbReference>
<dbReference type="Gene3D" id="1.10.390.10">
    <property type="entry name" value="Neutral Protease Domain 2"/>
    <property type="match status" value="1"/>
</dbReference>
<dbReference type="EMBL" id="UZAM01016261">
    <property type="protein sequence ID" value="VDP42500.1"/>
    <property type="molecule type" value="Genomic_DNA"/>
</dbReference>
<evidence type="ECO:0000256" key="5">
    <source>
        <dbReference type="ARBA" id="ARBA00022723"/>
    </source>
</evidence>
<keyword evidence="7" id="KW-0862">Zinc</keyword>
<keyword evidence="5" id="KW-0479">Metal-binding</keyword>
<name>A0A183J781_9BILA</name>
<reference evidence="10 11" key="2">
    <citation type="submission" date="2018-11" db="EMBL/GenBank/DDBJ databases">
        <authorList>
            <consortium name="Pathogen Informatics"/>
        </authorList>
    </citation>
    <scope>NUCLEOTIDE SEQUENCE [LARGE SCALE GENOMIC DNA]</scope>
</reference>
<reference evidence="12" key="1">
    <citation type="submission" date="2016-06" db="UniProtKB">
        <authorList>
            <consortium name="WormBaseParasite"/>
        </authorList>
    </citation>
    <scope>IDENTIFICATION</scope>
</reference>
<protein>
    <submittedName>
        <fullName evidence="12">Peptidase_M1 domain-containing protein</fullName>
    </submittedName>
</protein>
<evidence type="ECO:0000256" key="7">
    <source>
        <dbReference type="ARBA" id="ARBA00022833"/>
    </source>
</evidence>
<dbReference type="GO" id="GO:0016020">
    <property type="term" value="C:membrane"/>
    <property type="evidence" value="ECO:0007669"/>
    <property type="project" value="TreeGrafter"/>
</dbReference>
<dbReference type="PANTHER" id="PTHR11533:SF174">
    <property type="entry name" value="PUROMYCIN-SENSITIVE AMINOPEPTIDASE-RELATED"/>
    <property type="match status" value="1"/>
</dbReference>
<evidence type="ECO:0000256" key="3">
    <source>
        <dbReference type="ARBA" id="ARBA00022438"/>
    </source>
</evidence>
<evidence type="ECO:0000313" key="10">
    <source>
        <dbReference type="EMBL" id="VDP42500.1"/>
    </source>
</evidence>
<comment type="cofactor">
    <cofactor evidence="1">
        <name>Zn(2+)</name>
        <dbReference type="ChEBI" id="CHEBI:29105"/>
    </cofactor>
</comment>
<dbReference type="InterPro" id="IPR014782">
    <property type="entry name" value="Peptidase_M1_dom"/>
</dbReference>
<organism evidence="12">
    <name type="scientific">Soboliphyme baturini</name>
    <dbReference type="NCBI Taxonomy" id="241478"/>
    <lineage>
        <taxon>Eukaryota</taxon>
        <taxon>Metazoa</taxon>
        <taxon>Ecdysozoa</taxon>
        <taxon>Nematoda</taxon>
        <taxon>Enoplea</taxon>
        <taxon>Dorylaimia</taxon>
        <taxon>Dioctophymatida</taxon>
        <taxon>Dioctophymatoidea</taxon>
        <taxon>Soboliphymatidae</taxon>
        <taxon>Soboliphyme</taxon>
    </lineage>
</organism>
<dbReference type="Pfam" id="PF01433">
    <property type="entry name" value="Peptidase_M1"/>
    <property type="match status" value="1"/>
</dbReference>
<evidence type="ECO:0000256" key="4">
    <source>
        <dbReference type="ARBA" id="ARBA00022670"/>
    </source>
</evidence>